<dbReference type="AlphaFoldDB" id="A0A5E7N766"/>
<protein>
    <recommendedName>
        <fullName evidence="4">Transmembrane protein</fullName>
    </recommendedName>
</protein>
<feature type="transmembrane region" description="Helical" evidence="1">
    <location>
        <begin position="20"/>
        <end position="37"/>
    </location>
</feature>
<gene>
    <name evidence="2" type="ORF">PS880_04439</name>
</gene>
<keyword evidence="1" id="KW-0812">Transmembrane</keyword>
<dbReference type="EMBL" id="CABVIH010000024">
    <property type="protein sequence ID" value="VVP33028.1"/>
    <property type="molecule type" value="Genomic_DNA"/>
</dbReference>
<dbReference type="RefSeq" id="WP_150781489.1">
    <property type="nucleotide sequence ID" value="NZ_CABVIH010000024.1"/>
</dbReference>
<keyword evidence="1" id="KW-0472">Membrane</keyword>
<feature type="transmembrane region" description="Helical" evidence="1">
    <location>
        <begin position="49"/>
        <end position="69"/>
    </location>
</feature>
<evidence type="ECO:0000313" key="2">
    <source>
        <dbReference type="EMBL" id="VVP33028.1"/>
    </source>
</evidence>
<proteinExistence type="predicted"/>
<keyword evidence="1" id="KW-1133">Transmembrane helix</keyword>
<dbReference type="Proteomes" id="UP000375525">
    <property type="component" value="Unassembled WGS sequence"/>
</dbReference>
<evidence type="ECO:0000313" key="3">
    <source>
        <dbReference type="Proteomes" id="UP000375525"/>
    </source>
</evidence>
<organism evidence="2 3">
    <name type="scientific">Pseudomonas fluorescens</name>
    <dbReference type="NCBI Taxonomy" id="294"/>
    <lineage>
        <taxon>Bacteria</taxon>
        <taxon>Pseudomonadati</taxon>
        <taxon>Pseudomonadota</taxon>
        <taxon>Gammaproteobacteria</taxon>
        <taxon>Pseudomonadales</taxon>
        <taxon>Pseudomonadaceae</taxon>
        <taxon>Pseudomonas</taxon>
    </lineage>
</organism>
<name>A0A5E7N766_PSEFL</name>
<accession>A0A5E7N766</accession>
<sequence length="129" mass="14854">MRLKDLENRILESPGWKTVFAFVLPILAGVLSGVFVSEITQNSIIVWSLYYKANSFYGLLILGLCTYLYNRALYLHEREVSRFMDTDYCVAYVRSKCLPEAAERYKELIRSGDGGQLKQAMDELKKVLK</sequence>
<evidence type="ECO:0008006" key="4">
    <source>
        <dbReference type="Google" id="ProtNLM"/>
    </source>
</evidence>
<dbReference type="OrthoDB" id="7062958at2"/>
<evidence type="ECO:0000256" key="1">
    <source>
        <dbReference type="SAM" id="Phobius"/>
    </source>
</evidence>
<reference evidence="2 3" key="1">
    <citation type="submission" date="2019-09" db="EMBL/GenBank/DDBJ databases">
        <authorList>
            <person name="Chandra G."/>
            <person name="Truman W A."/>
        </authorList>
    </citation>
    <scope>NUCLEOTIDE SEQUENCE [LARGE SCALE GENOMIC DNA]</scope>
    <source>
        <strain evidence="2">PS880</strain>
    </source>
</reference>